<feature type="region of interest" description="Disordered" evidence="2">
    <location>
        <begin position="453"/>
        <end position="560"/>
    </location>
</feature>
<dbReference type="GO" id="GO:0003677">
    <property type="term" value="F:DNA binding"/>
    <property type="evidence" value="ECO:0007669"/>
    <property type="project" value="UniProtKB-UniRule"/>
</dbReference>
<dbReference type="Proteomes" id="UP000284706">
    <property type="component" value="Unassembled WGS sequence"/>
</dbReference>
<evidence type="ECO:0000313" key="5">
    <source>
        <dbReference type="Proteomes" id="UP000284706"/>
    </source>
</evidence>
<feature type="DNA-binding region" description="HMG box" evidence="1">
    <location>
        <begin position="555"/>
        <end position="601"/>
    </location>
</feature>
<dbReference type="InterPro" id="IPR036910">
    <property type="entry name" value="HMG_box_dom_sf"/>
</dbReference>
<gene>
    <name evidence="4" type="ORF">CVT26_000063</name>
</gene>
<evidence type="ECO:0000313" key="4">
    <source>
        <dbReference type="EMBL" id="PPQ65348.1"/>
    </source>
</evidence>
<dbReference type="SUPFAM" id="SSF47095">
    <property type="entry name" value="HMG-box"/>
    <property type="match status" value="2"/>
</dbReference>
<feature type="region of interest" description="Disordered" evidence="2">
    <location>
        <begin position="71"/>
        <end position="116"/>
    </location>
</feature>
<dbReference type="GO" id="GO:0005634">
    <property type="term" value="C:nucleus"/>
    <property type="evidence" value="ECO:0007669"/>
    <property type="project" value="UniProtKB-UniRule"/>
</dbReference>
<dbReference type="AlphaFoldDB" id="A0A409VGF6"/>
<protein>
    <recommendedName>
        <fullName evidence="3">HMG box domain-containing protein</fullName>
    </recommendedName>
</protein>
<dbReference type="PROSITE" id="PS50118">
    <property type="entry name" value="HMG_BOX_2"/>
    <property type="match status" value="1"/>
</dbReference>
<feature type="region of interest" description="Disordered" evidence="2">
    <location>
        <begin position="1"/>
        <end position="22"/>
    </location>
</feature>
<dbReference type="SMART" id="SM00398">
    <property type="entry name" value="HMG"/>
    <property type="match status" value="2"/>
</dbReference>
<proteinExistence type="predicted"/>
<feature type="compositionally biased region" description="Polar residues" evidence="2">
    <location>
        <begin position="181"/>
        <end position="199"/>
    </location>
</feature>
<keyword evidence="5" id="KW-1185">Reference proteome</keyword>
<feature type="domain" description="HMG box" evidence="3">
    <location>
        <begin position="555"/>
        <end position="601"/>
    </location>
</feature>
<evidence type="ECO:0000259" key="3">
    <source>
        <dbReference type="PROSITE" id="PS50118"/>
    </source>
</evidence>
<keyword evidence="1" id="KW-0238">DNA-binding</keyword>
<feature type="compositionally biased region" description="Basic residues" evidence="2">
    <location>
        <begin position="620"/>
        <end position="630"/>
    </location>
</feature>
<dbReference type="EMBL" id="NHYE01005655">
    <property type="protein sequence ID" value="PPQ65348.1"/>
    <property type="molecule type" value="Genomic_DNA"/>
</dbReference>
<dbReference type="Gene3D" id="1.10.30.10">
    <property type="entry name" value="High mobility group box domain"/>
    <property type="match status" value="2"/>
</dbReference>
<reference evidence="4 5" key="1">
    <citation type="journal article" date="2018" name="Evol. Lett.">
        <title>Horizontal gene cluster transfer increased hallucinogenic mushroom diversity.</title>
        <authorList>
            <person name="Reynolds H.T."/>
            <person name="Vijayakumar V."/>
            <person name="Gluck-Thaler E."/>
            <person name="Korotkin H.B."/>
            <person name="Matheny P.B."/>
            <person name="Slot J.C."/>
        </authorList>
    </citation>
    <scope>NUCLEOTIDE SEQUENCE [LARGE SCALE GENOMIC DNA]</scope>
    <source>
        <strain evidence="4 5">SRW20</strain>
    </source>
</reference>
<accession>A0A409VGF6</accession>
<feature type="region of interest" description="Disordered" evidence="2">
    <location>
        <begin position="236"/>
        <end position="280"/>
    </location>
</feature>
<name>A0A409VGF6_9AGAR</name>
<feature type="compositionally biased region" description="Basic and acidic residues" evidence="2">
    <location>
        <begin position="485"/>
        <end position="494"/>
    </location>
</feature>
<dbReference type="InterPro" id="IPR009071">
    <property type="entry name" value="HMG_box_dom"/>
</dbReference>
<feature type="region of interest" description="Disordered" evidence="2">
    <location>
        <begin position="620"/>
        <end position="639"/>
    </location>
</feature>
<evidence type="ECO:0000256" key="1">
    <source>
        <dbReference type="PROSITE-ProRule" id="PRU00267"/>
    </source>
</evidence>
<dbReference type="InParanoid" id="A0A409VGF6"/>
<feature type="region of interest" description="Disordered" evidence="2">
    <location>
        <begin position="703"/>
        <end position="724"/>
    </location>
</feature>
<feature type="compositionally biased region" description="Basic residues" evidence="2">
    <location>
        <begin position="253"/>
        <end position="272"/>
    </location>
</feature>
<evidence type="ECO:0000256" key="2">
    <source>
        <dbReference type="SAM" id="MobiDB-lite"/>
    </source>
</evidence>
<feature type="compositionally biased region" description="Low complexity" evidence="2">
    <location>
        <begin position="71"/>
        <end position="89"/>
    </location>
</feature>
<sequence>MPYASIVNNGDAAPFTSGPNQTPRTVQQWFGAISGQDLDVGSMQVTTRYANPAGGAFGEVHGAWEGLSDLSSPHTLPTTPSSSYLSPISDFHTPQELGSPESQEDAPSPASGETTPTKVANAWMRFRRDFQAVFPEELETRQQTLSRVAAGIWSRLHPAIKQHYEQEYEWAKEMAEWHRANGNTNYNPNQSNYFQTKSSTEQKKGKAKTPTKSPKLDPESEKRRVNFLVELVAKMNPRLVGPPRSPSASPKKASPKLKKVSSARKGSGRAHYPRFPSHLATRHVPDPFGVAGPSYAPSGFGGQGAYAPDVSYQPDVTHLTRPVTPVTWQPIEMFPSPTSSASSASDASTFSPRELSMTTPFSEFSSSVAPPPATAEPALYDQQLQGVGPVTARSDPAFNTVYYRLGDFAVKQYMEQLARGEVNDDISSSISSEMFGLNNVPLAFVHSPAPRRYSQGPLQVRQPADHSLDAPFGSDLNVGRAQITTHHEDTDDRPFGGVQAGWRGPDDLPCRPSNPSPPSSPSWFVPDEVFSPPMSPTRKTKGSRKGVPGNQQEPPSKPSNCFMVFRTSFQKKLPKKTHQTILSKAAAICWNRMLDEEKRPYCEVYFRANDIVDTFQRHCKRSHKGTRRTKAKDGPDPDQEAVDKLIALATSSSTEPHPGTGATHSRQDALSNFGPPHLPSRPVWAGACAPQVSYQLDVTRPTRPVTPVTSNPVTTFPSPSSSHSSAASLSDELYDFNQFPLTMPYYDTSFEFPPPLSMSNFDFSSNPPLQVGPGNLSGFFDPNQTTDSIYNHPFGGLVVNDDTPQRTFGGADDNLLTPFPGEMFDATRHYPNINF</sequence>
<feature type="region of interest" description="Disordered" evidence="2">
    <location>
        <begin position="181"/>
        <end position="222"/>
    </location>
</feature>
<organism evidence="4 5">
    <name type="scientific">Gymnopilus dilepis</name>
    <dbReference type="NCBI Taxonomy" id="231916"/>
    <lineage>
        <taxon>Eukaryota</taxon>
        <taxon>Fungi</taxon>
        <taxon>Dikarya</taxon>
        <taxon>Basidiomycota</taxon>
        <taxon>Agaricomycotina</taxon>
        <taxon>Agaricomycetes</taxon>
        <taxon>Agaricomycetidae</taxon>
        <taxon>Agaricales</taxon>
        <taxon>Agaricineae</taxon>
        <taxon>Hymenogastraceae</taxon>
        <taxon>Gymnopilus</taxon>
    </lineage>
</organism>
<feature type="region of interest" description="Disordered" evidence="2">
    <location>
        <begin position="651"/>
        <end position="674"/>
    </location>
</feature>
<comment type="caution">
    <text evidence="4">The sequence shown here is derived from an EMBL/GenBank/DDBJ whole genome shotgun (WGS) entry which is preliminary data.</text>
</comment>
<keyword evidence="1" id="KW-0539">Nucleus</keyword>